<dbReference type="InterPro" id="IPR003594">
    <property type="entry name" value="HATPase_dom"/>
</dbReference>
<dbReference type="SUPFAM" id="SSF55874">
    <property type="entry name" value="ATPase domain of HSP90 chaperone/DNA topoisomerase II/histidine kinase"/>
    <property type="match status" value="1"/>
</dbReference>
<dbReference type="CDD" id="cd00082">
    <property type="entry name" value="HisKA"/>
    <property type="match status" value="1"/>
</dbReference>
<dbReference type="InterPro" id="IPR003661">
    <property type="entry name" value="HisK_dim/P_dom"/>
</dbReference>
<dbReference type="PRINTS" id="PR00344">
    <property type="entry name" value="BCTRLSENSOR"/>
</dbReference>
<dbReference type="CDD" id="cd00075">
    <property type="entry name" value="HATPase"/>
    <property type="match status" value="1"/>
</dbReference>
<keyword evidence="6" id="KW-1185">Reference proteome</keyword>
<keyword evidence="3" id="KW-0597">Phosphoprotein</keyword>
<evidence type="ECO:0000259" key="4">
    <source>
        <dbReference type="PROSITE" id="PS50109"/>
    </source>
</evidence>
<comment type="catalytic activity">
    <reaction evidence="1">
        <text>ATP + protein L-histidine = ADP + protein N-phospho-L-histidine.</text>
        <dbReference type="EC" id="2.7.13.3"/>
    </reaction>
</comment>
<sequence length="468" mass="51932">MEHSSLGCVRQLQRGQHACLLYDEQEDPLALVAPYAALAFEAGERCVYVVGEHDPARIERSLEAAGVDVARQRERGALVLVNRWEVSFPDGEFDPTAMIAYVRQTIARTLAEGFTGLRIVAEMTWALQLGVGANKLIHYEALGNNLYPGEPLVAVCMYNRSRFPAAVCHDAMRVHPWVAVGEVAYDNLYYEPPAAVIDGAAADTRMKWMLEQLERVRAAEVQRHELVSARAAQAEATASAQAKDALLSMLAHELRTPLTSMLAYTQAALRKLNKAQEVDPDWLRRSLELVARQATRQAKLIEQVLDTARLDSDRLPLTLVPSDVSTLVREVAEQMQALAPEHTVHVRDSGKVEAVIDPLRMEQVLINLLDNARKYSPPGTRIEVELDREPDAITLAVRDHGHGIPAGEHERIFERFHRLRSDQSGVGLGLHISREIVRKHGGELVVESPPEGGTRFVARVPHTANFPA</sequence>
<evidence type="ECO:0000313" key="6">
    <source>
        <dbReference type="Proteomes" id="UP000256345"/>
    </source>
</evidence>
<dbReference type="InterPro" id="IPR004358">
    <property type="entry name" value="Sig_transdc_His_kin-like_C"/>
</dbReference>
<accession>A0ABX9JWL0</accession>
<dbReference type="Gene3D" id="3.30.565.10">
    <property type="entry name" value="Histidine kinase-like ATPase, C-terminal domain"/>
    <property type="match status" value="1"/>
</dbReference>
<dbReference type="SMART" id="SM00388">
    <property type="entry name" value="HisKA"/>
    <property type="match status" value="1"/>
</dbReference>
<dbReference type="PANTHER" id="PTHR43547">
    <property type="entry name" value="TWO-COMPONENT HISTIDINE KINASE"/>
    <property type="match status" value="1"/>
</dbReference>
<comment type="caution">
    <text evidence="5">The sequence shown here is derived from an EMBL/GenBank/DDBJ whole genome shotgun (WGS) entry which is preliminary data.</text>
</comment>
<dbReference type="Gene3D" id="1.10.287.130">
    <property type="match status" value="1"/>
</dbReference>
<dbReference type="Pfam" id="PF14417">
    <property type="entry name" value="MEDS"/>
    <property type="match status" value="1"/>
</dbReference>
<protein>
    <recommendedName>
        <fullName evidence="2">histidine kinase</fullName>
        <ecNumber evidence="2">2.7.13.3</ecNumber>
    </recommendedName>
</protein>
<dbReference type="PANTHER" id="PTHR43547:SF2">
    <property type="entry name" value="HYBRID SIGNAL TRANSDUCTION HISTIDINE KINASE C"/>
    <property type="match status" value="1"/>
</dbReference>
<dbReference type="SMART" id="SM00387">
    <property type="entry name" value="HATPase_c"/>
    <property type="match status" value="1"/>
</dbReference>
<name>A0ABX9JWL0_9BACT</name>
<evidence type="ECO:0000256" key="3">
    <source>
        <dbReference type="ARBA" id="ARBA00022553"/>
    </source>
</evidence>
<dbReference type="InterPro" id="IPR025847">
    <property type="entry name" value="MEDS_domain"/>
</dbReference>
<dbReference type="PROSITE" id="PS50109">
    <property type="entry name" value="HIS_KIN"/>
    <property type="match status" value="1"/>
</dbReference>
<feature type="domain" description="Histidine kinase" evidence="4">
    <location>
        <begin position="249"/>
        <end position="464"/>
    </location>
</feature>
<dbReference type="InterPro" id="IPR036890">
    <property type="entry name" value="HATPase_C_sf"/>
</dbReference>
<organism evidence="5 6">
    <name type="scientific">Archangium gephyra</name>
    <dbReference type="NCBI Taxonomy" id="48"/>
    <lineage>
        <taxon>Bacteria</taxon>
        <taxon>Pseudomonadati</taxon>
        <taxon>Myxococcota</taxon>
        <taxon>Myxococcia</taxon>
        <taxon>Myxococcales</taxon>
        <taxon>Cystobacterineae</taxon>
        <taxon>Archangiaceae</taxon>
        <taxon>Archangium</taxon>
    </lineage>
</organism>
<dbReference type="EC" id="2.7.13.3" evidence="2"/>
<dbReference type="SUPFAM" id="SSF47384">
    <property type="entry name" value="Homodimeric domain of signal transducing histidine kinase"/>
    <property type="match status" value="1"/>
</dbReference>
<dbReference type="Pfam" id="PF00512">
    <property type="entry name" value="HisKA"/>
    <property type="match status" value="1"/>
</dbReference>
<evidence type="ECO:0000256" key="1">
    <source>
        <dbReference type="ARBA" id="ARBA00000085"/>
    </source>
</evidence>
<dbReference type="Pfam" id="PF02518">
    <property type="entry name" value="HATPase_c"/>
    <property type="match status" value="1"/>
</dbReference>
<dbReference type="InterPro" id="IPR005467">
    <property type="entry name" value="His_kinase_dom"/>
</dbReference>
<evidence type="ECO:0000313" key="5">
    <source>
        <dbReference type="EMBL" id="REG28603.1"/>
    </source>
</evidence>
<dbReference type="RefSeq" id="WP_053066565.1">
    <property type="nucleotide sequence ID" value="NZ_CP011509.1"/>
</dbReference>
<reference evidence="5 6" key="1">
    <citation type="submission" date="2018-08" db="EMBL/GenBank/DDBJ databases">
        <title>Genomic Encyclopedia of Archaeal and Bacterial Type Strains, Phase II (KMG-II): from individual species to whole genera.</title>
        <authorList>
            <person name="Goeker M."/>
        </authorList>
    </citation>
    <scope>NUCLEOTIDE SEQUENCE [LARGE SCALE GENOMIC DNA]</scope>
    <source>
        <strain evidence="5 6">DSM 2261</strain>
    </source>
</reference>
<proteinExistence type="predicted"/>
<dbReference type="EMBL" id="QUMU01000008">
    <property type="protein sequence ID" value="REG28603.1"/>
    <property type="molecule type" value="Genomic_DNA"/>
</dbReference>
<dbReference type="InterPro" id="IPR036097">
    <property type="entry name" value="HisK_dim/P_sf"/>
</dbReference>
<gene>
    <name evidence="5" type="ORF">ATI61_108136</name>
</gene>
<dbReference type="Proteomes" id="UP000256345">
    <property type="component" value="Unassembled WGS sequence"/>
</dbReference>
<evidence type="ECO:0000256" key="2">
    <source>
        <dbReference type="ARBA" id="ARBA00012438"/>
    </source>
</evidence>